<organism evidence="1 2">
    <name type="scientific">Cotonvirus japonicus</name>
    <dbReference type="NCBI Taxonomy" id="2811091"/>
    <lineage>
        <taxon>Viruses</taxon>
        <taxon>Varidnaviria</taxon>
        <taxon>Bamfordvirae</taxon>
        <taxon>Nucleocytoviricota</taxon>
        <taxon>Megaviricetes</taxon>
        <taxon>Imitervirales</taxon>
        <taxon>Mimiviridae</taxon>
        <taxon>Megamimivirinae</taxon>
        <taxon>Cotonvirus</taxon>
        <taxon>Cotonvirus japonicum</taxon>
    </lineage>
</organism>
<keyword evidence="2" id="KW-1185">Reference proteome</keyword>
<protein>
    <submittedName>
        <fullName evidence="1">ORFan</fullName>
    </submittedName>
</protein>
<dbReference type="GeneID" id="80558900"/>
<evidence type="ECO:0000313" key="1">
    <source>
        <dbReference type="EMBL" id="BCS83695.1"/>
    </source>
</evidence>
<dbReference type="EMBL" id="AP024483">
    <property type="protein sequence ID" value="BCS83695.1"/>
    <property type="molecule type" value="Genomic_DNA"/>
</dbReference>
<evidence type="ECO:0000313" key="2">
    <source>
        <dbReference type="Proteomes" id="UP001321479"/>
    </source>
</evidence>
<accession>A0ABM7NU52</accession>
<sequence length="80" mass="9659">MQTLDYLIKNKANYQLEIIQQIKTDEVLTMQVFMMKCINFLRENYICENNSEIIVVTSNCWEIYMKIYNISDTRVGKYYP</sequence>
<name>A0ABM7NU52_9VIRU</name>
<reference evidence="1 2" key="1">
    <citation type="submission" date="2021-02" db="EMBL/GenBank/DDBJ databases">
        <title>Cotonvirus japonicus, which uses Golgi apparatus of host cells for its virion factory, phylogenetically links tailed tupanvirus and icosahedral mimivirus.</title>
        <authorList>
            <person name="Takahashi H."/>
            <person name="Fukaya S."/>
            <person name="Song C."/>
            <person name="Murata K."/>
            <person name="Takemura M."/>
        </authorList>
    </citation>
    <scope>NUCLEOTIDE SEQUENCE [LARGE SCALE GENOMIC DNA]</scope>
</reference>
<proteinExistence type="predicted"/>
<dbReference type="Proteomes" id="UP001321479">
    <property type="component" value="Segment"/>
</dbReference>
<dbReference type="RefSeq" id="YP_010842303.1">
    <property type="nucleotide sequence ID" value="NC_079139.1"/>
</dbReference>